<dbReference type="SMART" id="SM00448">
    <property type="entry name" value="REC"/>
    <property type="match status" value="1"/>
</dbReference>
<dbReference type="Pfam" id="PF01339">
    <property type="entry name" value="CheB_methylest"/>
    <property type="match status" value="1"/>
</dbReference>
<evidence type="ECO:0000256" key="1">
    <source>
        <dbReference type="ARBA" id="ARBA00022490"/>
    </source>
</evidence>
<dbReference type="SUPFAM" id="SSF52172">
    <property type="entry name" value="CheY-like"/>
    <property type="match status" value="1"/>
</dbReference>
<dbReference type="HAMAP" id="MF_00099">
    <property type="entry name" value="CheB_chemtxs"/>
    <property type="match status" value="1"/>
</dbReference>
<evidence type="ECO:0000313" key="10">
    <source>
        <dbReference type="EMBL" id="NIR74535.1"/>
    </source>
</evidence>
<evidence type="ECO:0000256" key="7">
    <source>
        <dbReference type="PROSITE-ProRule" id="PRU00169"/>
    </source>
</evidence>
<dbReference type="PIRSF" id="PIRSF000876">
    <property type="entry name" value="RR_chemtxs_CheB"/>
    <property type="match status" value="1"/>
</dbReference>
<accession>A0AAE5CBK4</accession>
<feature type="modified residue" description="4-aspartylphosphate" evidence="5 7">
    <location>
        <position position="62"/>
    </location>
</feature>
<comment type="domain">
    <text evidence="5">Contains a C-terminal catalytic domain, and an N-terminal region which modulates catalytic activity.</text>
</comment>
<dbReference type="PROSITE" id="PS50122">
    <property type="entry name" value="CHEB"/>
    <property type="match status" value="1"/>
</dbReference>
<reference evidence="10 11" key="1">
    <citation type="submission" date="2020-01" db="EMBL/GenBank/DDBJ databases">
        <title>Genomes assembled from Gulf of Kutch pelagic sediment metagenomes.</title>
        <authorList>
            <person name="Chandrashekar M."/>
            <person name="Mahajan M.S."/>
            <person name="Dave K.J."/>
            <person name="Vatsa P."/>
            <person name="Nathani N.M."/>
        </authorList>
    </citation>
    <scope>NUCLEOTIDE SEQUENCE [LARGE SCALE GENOMIC DNA]</scope>
    <source>
        <strain evidence="10">KS3-K002</strain>
    </source>
</reference>
<dbReference type="Gene3D" id="3.40.50.180">
    <property type="entry name" value="Methylesterase CheB, C-terminal domain"/>
    <property type="match status" value="1"/>
</dbReference>
<gene>
    <name evidence="5" type="primary">cheB</name>
    <name evidence="10" type="ORF">GWO12_05415</name>
</gene>
<keyword evidence="3 5" id="KW-0378">Hydrolase</keyword>
<dbReference type="EC" id="3.5.1.44" evidence="5"/>
<dbReference type="Gene3D" id="3.40.50.2300">
    <property type="match status" value="1"/>
</dbReference>
<feature type="active site" evidence="5 6">
    <location>
        <position position="199"/>
    </location>
</feature>
<evidence type="ECO:0000259" key="9">
    <source>
        <dbReference type="PROSITE" id="PS50122"/>
    </source>
</evidence>
<feature type="active site" evidence="5 6">
    <location>
        <position position="295"/>
    </location>
</feature>
<dbReference type="CDD" id="cd16432">
    <property type="entry name" value="CheB_Rec"/>
    <property type="match status" value="1"/>
</dbReference>
<dbReference type="SUPFAM" id="SSF52738">
    <property type="entry name" value="Methylesterase CheB, C-terminal domain"/>
    <property type="match status" value="1"/>
</dbReference>
<sequence length="362" mass="38371">MSRSESGSIRSVLVVDDSIFMRRMISDMIERFPGYRVVATAADGEEALRLIERHDPDLVTLDIEMPRLDGFGVLKRVMGSRPRPCVVLSAYTATGSEAALRALELGAVEFVAKPSGPISFDVAKVEGHLFEALEAAAAADLDALLEERRGEITRPVALAVEGEESVVVIAASTGGPRALSFLLGTLPASLEAAVLVVQHMPAGFTATLAARLDGVSKLPVTEATGGETVVANHVWLAPGNFHMRLRRFEREVRIVLDQREPLRGTRPAADALFPTAAALYGKRCIGVVLTGMGRDGADGLAAIRAASGRTIVQDEATSVVFGMPGRAIAQGAAEQVVPLDRVPEAIVECLSAIAERGRDTTT</sequence>
<dbReference type="GO" id="GO:0050568">
    <property type="term" value="F:protein-glutamine glutaminase activity"/>
    <property type="evidence" value="ECO:0007669"/>
    <property type="project" value="UniProtKB-UniRule"/>
</dbReference>
<feature type="active site" evidence="5 6">
    <location>
        <position position="172"/>
    </location>
</feature>
<keyword evidence="1 5" id="KW-0963">Cytoplasm</keyword>
<dbReference type="PROSITE" id="PS50110">
    <property type="entry name" value="RESPONSE_REGULATORY"/>
    <property type="match status" value="1"/>
</dbReference>
<comment type="caution">
    <text evidence="10">The sequence shown here is derived from an EMBL/GenBank/DDBJ whole genome shotgun (WGS) entry which is preliminary data.</text>
</comment>
<dbReference type="InterPro" id="IPR001789">
    <property type="entry name" value="Sig_transdc_resp-reg_receiver"/>
</dbReference>
<evidence type="ECO:0000256" key="2">
    <source>
        <dbReference type="ARBA" id="ARBA00022500"/>
    </source>
</evidence>
<dbReference type="PANTHER" id="PTHR42872">
    <property type="entry name" value="PROTEIN-GLUTAMATE METHYLESTERASE/PROTEIN-GLUTAMINE GLUTAMINASE"/>
    <property type="match status" value="1"/>
</dbReference>
<dbReference type="InterPro" id="IPR035909">
    <property type="entry name" value="CheB_C"/>
</dbReference>
<dbReference type="EC" id="3.1.1.61" evidence="5"/>
<organism evidence="10 11">
    <name type="scientific">Candidatus Kutchimonas denitrificans</name>
    <dbReference type="NCBI Taxonomy" id="3056748"/>
    <lineage>
        <taxon>Bacteria</taxon>
        <taxon>Pseudomonadati</taxon>
        <taxon>Gemmatimonadota</taxon>
        <taxon>Gemmatimonadia</taxon>
        <taxon>Candidatus Palauibacterales</taxon>
        <taxon>Candidatus Palauibacteraceae</taxon>
        <taxon>Candidatus Kutchimonas</taxon>
    </lineage>
</organism>
<comment type="catalytic activity">
    <reaction evidence="4 5">
        <text>[protein]-L-glutamate 5-O-methyl ester + H2O = L-glutamyl-[protein] + methanol + H(+)</text>
        <dbReference type="Rhea" id="RHEA:23236"/>
        <dbReference type="Rhea" id="RHEA-COMP:10208"/>
        <dbReference type="Rhea" id="RHEA-COMP:10311"/>
        <dbReference type="ChEBI" id="CHEBI:15377"/>
        <dbReference type="ChEBI" id="CHEBI:15378"/>
        <dbReference type="ChEBI" id="CHEBI:17790"/>
        <dbReference type="ChEBI" id="CHEBI:29973"/>
        <dbReference type="ChEBI" id="CHEBI:82795"/>
        <dbReference type="EC" id="3.1.1.61"/>
    </reaction>
</comment>
<name>A0AAE5CBK4_9BACT</name>
<dbReference type="InterPro" id="IPR011006">
    <property type="entry name" value="CheY-like_superfamily"/>
</dbReference>
<comment type="subcellular location">
    <subcellularLocation>
        <location evidence="5">Cytoplasm</location>
    </subcellularLocation>
</comment>
<feature type="domain" description="Response regulatory" evidence="8">
    <location>
        <begin position="11"/>
        <end position="128"/>
    </location>
</feature>
<dbReference type="AlphaFoldDB" id="A0AAE5CBK4"/>
<evidence type="ECO:0000256" key="5">
    <source>
        <dbReference type="HAMAP-Rule" id="MF_00099"/>
    </source>
</evidence>
<dbReference type="NCBIfam" id="NF001965">
    <property type="entry name" value="PRK00742.1"/>
    <property type="match status" value="1"/>
</dbReference>
<dbReference type="InterPro" id="IPR000673">
    <property type="entry name" value="Sig_transdc_resp-reg_Me-estase"/>
</dbReference>
<dbReference type="CDD" id="cd17541">
    <property type="entry name" value="REC_CheB-like"/>
    <property type="match status" value="1"/>
</dbReference>
<comment type="PTM">
    <text evidence="5">Phosphorylated by CheA. Phosphorylation of the N-terminal regulatory domain activates the methylesterase activity.</text>
</comment>
<comment type="similarity">
    <text evidence="5">Belongs to the CheB family.</text>
</comment>
<dbReference type="GO" id="GO:0006935">
    <property type="term" value="P:chemotaxis"/>
    <property type="evidence" value="ECO:0007669"/>
    <property type="project" value="UniProtKB-UniRule"/>
</dbReference>
<evidence type="ECO:0000259" key="8">
    <source>
        <dbReference type="PROSITE" id="PS50110"/>
    </source>
</evidence>
<protein>
    <recommendedName>
        <fullName evidence="5">Protein-glutamate methylesterase/protein-glutamine glutaminase</fullName>
        <ecNumber evidence="5">3.1.1.61</ecNumber>
        <ecNumber evidence="5">3.5.1.44</ecNumber>
    </recommendedName>
</protein>
<dbReference type="GO" id="GO:0000156">
    <property type="term" value="F:phosphorelay response regulator activity"/>
    <property type="evidence" value="ECO:0007669"/>
    <property type="project" value="InterPro"/>
</dbReference>
<keyword evidence="5 7" id="KW-0597">Phosphoprotein</keyword>
<comment type="catalytic activity">
    <reaction evidence="5">
        <text>L-glutaminyl-[protein] + H2O = L-glutamyl-[protein] + NH4(+)</text>
        <dbReference type="Rhea" id="RHEA:16441"/>
        <dbReference type="Rhea" id="RHEA-COMP:10207"/>
        <dbReference type="Rhea" id="RHEA-COMP:10208"/>
        <dbReference type="ChEBI" id="CHEBI:15377"/>
        <dbReference type="ChEBI" id="CHEBI:28938"/>
        <dbReference type="ChEBI" id="CHEBI:29973"/>
        <dbReference type="ChEBI" id="CHEBI:30011"/>
        <dbReference type="EC" id="3.5.1.44"/>
    </reaction>
</comment>
<keyword evidence="2 5" id="KW-0145">Chemotaxis</keyword>
<dbReference type="GO" id="GO:0005737">
    <property type="term" value="C:cytoplasm"/>
    <property type="evidence" value="ECO:0007669"/>
    <property type="project" value="UniProtKB-SubCell"/>
</dbReference>
<comment type="function">
    <text evidence="5">Involved in chemotaxis. Part of a chemotaxis signal transduction system that modulates chemotaxis in response to various stimuli. Catalyzes the demethylation of specific methylglutamate residues introduced into the chemoreceptors (methyl-accepting chemotaxis proteins or MCP) by CheR. Also mediates the irreversible deamidation of specific glutamine residues to glutamic acid.</text>
</comment>
<dbReference type="Pfam" id="PF00072">
    <property type="entry name" value="Response_reg"/>
    <property type="match status" value="1"/>
</dbReference>
<evidence type="ECO:0000256" key="4">
    <source>
        <dbReference type="ARBA" id="ARBA00048267"/>
    </source>
</evidence>
<feature type="domain" description="CheB-type methylesterase" evidence="9">
    <location>
        <begin position="160"/>
        <end position="353"/>
    </location>
</feature>
<evidence type="ECO:0000313" key="11">
    <source>
        <dbReference type="Proteomes" id="UP000702544"/>
    </source>
</evidence>
<evidence type="ECO:0000256" key="3">
    <source>
        <dbReference type="ARBA" id="ARBA00022801"/>
    </source>
</evidence>
<dbReference type="EMBL" id="JAACAK010000046">
    <property type="protein sequence ID" value="NIR74535.1"/>
    <property type="molecule type" value="Genomic_DNA"/>
</dbReference>
<proteinExistence type="inferred from homology"/>
<dbReference type="GO" id="GO:0008984">
    <property type="term" value="F:protein-glutamate methylesterase activity"/>
    <property type="evidence" value="ECO:0007669"/>
    <property type="project" value="UniProtKB-UniRule"/>
</dbReference>
<dbReference type="InterPro" id="IPR008248">
    <property type="entry name" value="CheB-like"/>
</dbReference>
<evidence type="ECO:0000256" key="6">
    <source>
        <dbReference type="PROSITE-ProRule" id="PRU00050"/>
    </source>
</evidence>
<dbReference type="Proteomes" id="UP000702544">
    <property type="component" value="Unassembled WGS sequence"/>
</dbReference>
<dbReference type="PANTHER" id="PTHR42872:SF6">
    <property type="entry name" value="PROTEIN-GLUTAMATE METHYLESTERASE_PROTEIN-GLUTAMINE GLUTAMINASE"/>
    <property type="match status" value="1"/>
</dbReference>